<proteinExistence type="evidence at transcript level"/>
<evidence type="ECO:0000313" key="1">
    <source>
        <dbReference type="EMBL" id="BAE89353.1"/>
    </source>
</evidence>
<dbReference type="AlphaFoldDB" id="I7GMM1"/>
<accession>I7GMM1</accession>
<organism evidence="1">
    <name type="scientific">Macaca fascicularis</name>
    <name type="common">Crab-eating macaque</name>
    <name type="synonym">Cynomolgus monkey</name>
    <dbReference type="NCBI Taxonomy" id="9541"/>
    <lineage>
        <taxon>Eukaryota</taxon>
        <taxon>Metazoa</taxon>
        <taxon>Chordata</taxon>
        <taxon>Craniata</taxon>
        <taxon>Vertebrata</taxon>
        <taxon>Euteleostomi</taxon>
        <taxon>Mammalia</taxon>
        <taxon>Eutheria</taxon>
        <taxon>Euarchontoglires</taxon>
        <taxon>Primates</taxon>
        <taxon>Haplorrhini</taxon>
        <taxon>Catarrhini</taxon>
        <taxon>Cercopithecidae</taxon>
        <taxon>Cercopithecinae</taxon>
        <taxon>Macaca</taxon>
    </lineage>
</organism>
<sequence length="35" mass="4114">MVYPNDKYEKYSDLGYLLLTNSSVVTYLEKGSFFQ</sequence>
<protein>
    <submittedName>
        <fullName evidence="1">Macaca fascicularis brain cDNA clone: QflA-17530, similar to human preimplantation protein 3 (PREI3), transcript variant 2, mRNA, RefSeq: NM_199482.1</fullName>
    </submittedName>
</protein>
<name>I7GMM1_MACFA</name>
<reference evidence="1" key="1">
    <citation type="journal article" date="2007" name="PLoS Biol.">
        <title>Rate of evolution in brain-expressed genes in humans and other primates.</title>
        <authorList>
            <person name="Wang H.-Y."/>
            <person name="Chien H.-C."/>
            <person name="Osada N."/>
            <person name="Hashimoto K."/>
            <person name="Sugano S."/>
            <person name="Gojobori T."/>
            <person name="Chou C.-K."/>
            <person name="Tsai S.-F."/>
            <person name="Wu C.-I."/>
            <person name="Shen C.-K.J."/>
        </authorList>
    </citation>
    <scope>NUCLEOTIDE SEQUENCE</scope>
</reference>
<dbReference type="EMBL" id="AB172291">
    <property type="protein sequence ID" value="BAE89353.1"/>
    <property type="molecule type" value="mRNA"/>
</dbReference>